<dbReference type="PANTHER" id="PTHR20208">
    <property type="entry name" value="STRUCTURE-SPECIFIC ENDONUCLEASE SUBUNIT SLX1"/>
    <property type="match status" value="1"/>
</dbReference>
<keyword evidence="11" id="KW-1185">Reference proteome</keyword>
<dbReference type="InterPro" id="IPR050381">
    <property type="entry name" value="SLX1_endonuclease"/>
</dbReference>
<comment type="function">
    <text evidence="8">Catalytic subunit of the SLX1-SLX4 structure-specific endonuclease that resolves DNA secondary structures generated during DNA repair and recombination. Has endonuclease activity towards branched DNA substrates, introducing single-strand cuts in duplex DNA close to junctions with ss-DNA.</text>
</comment>
<evidence type="ECO:0000256" key="4">
    <source>
        <dbReference type="ARBA" id="ARBA00022801"/>
    </source>
</evidence>
<dbReference type="PANTHER" id="PTHR20208:SF10">
    <property type="entry name" value="STRUCTURE-SPECIFIC ENDONUCLEASE SUBUNIT SLX1"/>
    <property type="match status" value="1"/>
</dbReference>
<evidence type="ECO:0000256" key="1">
    <source>
        <dbReference type="ARBA" id="ARBA00022722"/>
    </source>
</evidence>
<evidence type="ECO:0000256" key="2">
    <source>
        <dbReference type="ARBA" id="ARBA00022759"/>
    </source>
</evidence>
<protein>
    <submittedName>
        <fullName evidence="10">13075_t:CDS:1</fullName>
    </submittedName>
</protein>
<comment type="similarity">
    <text evidence="8">Belongs to the SLX1 family.</text>
</comment>
<comment type="subcellular location">
    <subcellularLocation>
        <location evidence="8">Nucleus</location>
    </subcellularLocation>
</comment>
<organism evidence="10 11">
    <name type="scientific">Ambispora gerdemannii</name>
    <dbReference type="NCBI Taxonomy" id="144530"/>
    <lineage>
        <taxon>Eukaryota</taxon>
        <taxon>Fungi</taxon>
        <taxon>Fungi incertae sedis</taxon>
        <taxon>Mucoromycota</taxon>
        <taxon>Glomeromycotina</taxon>
        <taxon>Glomeromycetes</taxon>
        <taxon>Archaeosporales</taxon>
        <taxon>Ambisporaceae</taxon>
        <taxon>Ambispora</taxon>
    </lineage>
</organism>
<dbReference type="CDD" id="cd10455">
    <property type="entry name" value="GIY-YIG_SLX1"/>
    <property type="match status" value="1"/>
</dbReference>
<dbReference type="InterPro" id="IPR035901">
    <property type="entry name" value="GIY-YIG_endonuc_sf"/>
</dbReference>
<name>A0A9N8ZS65_9GLOM</name>
<keyword evidence="5 8" id="KW-0233">DNA recombination</keyword>
<dbReference type="PROSITE" id="PS50164">
    <property type="entry name" value="GIY_YIG"/>
    <property type="match status" value="1"/>
</dbReference>
<dbReference type="GO" id="GO:0033557">
    <property type="term" value="C:Slx1-Slx4 complex"/>
    <property type="evidence" value="ECO:0007669"/>
    <property type="project" value="UniProtKB-UniRule"/>
</dbReference>
<dbReference type="Gene3D" id="3.30.40.10">
    <property type="entry name" value="Zinc/RING finger domain, C3HC4 (zinc finger)"/>
    <property type="match status" value="1"/>
</dbReference>
<comment type="cofactor">
    <cofactor evidence="8">
        <name>a divalent metal cation</name>
        <dbReference type="ChEBI" id="CHEBI:60240"/>
    </cofactor>
</comment>
<gene>
    <name evidence="10" type="ORF">AGERDE_LOCUS4445</name>
</gene>
<dbReference type="SUPFAM" id="SSF82771">
    <property type="entry name" value="GIY-YIG endonuclease"/>
    <property type="match status" value="1"/>
</dbReference>
<dbReference type="InterPro" id="IPR027520">
    <property type="entry name" value="Slx1"/>
</dbReference>
<evidence type="ECO:0000256" key="3">
    <source>
        <dbReference type="ARBA" id="ARBA00022763"/>
    </source>
</evidence>
<comment type="caution">
    <text evidence="10">The sequence shown here is derived from an EMBL/GenBank/DDBJ whole genome shotgun (WGS) entry which is preliminary data.</text>
</comment>
<dbReference type="OrthoDB" id="24645at2759"/>
<evidence type="ECO:0000256" key="8">
    <source>
        <dbReference type="HAMAP-Rule" id="MF_03100"/>
    </source>
</evidence>
<keyword evidence="2 8" id="KW-0255">Endonuclease</keyword>
<dbReference type="AlphaFoldDB" id="A0A9N8ZS65"/>
<dbReference type="HAMAP" id="MF_03100">
    <property type="entry name" value="Endonuc_su_Slx1"/>
    <property type="match status" value="1"/>
</dbReference>
<evidence type="ECO:0000313" key="11">
    <source>
        <dbReference type="Proteomes" id="UP000789831"/>
    </source>
</evidence>
<reference evidence="10" key="1">
    <citation type="submission" date="2021-06" db="EMBL/GenBank/DDBJ databases">
        <authorList>
            <person name="Kallberg Y."/>
            <person name="Tangrot J."/>
            <person name="Rosling A."/>
        </authorList>
    </citation>
    <scope>NUCLEOTIDE SEQUENCE</scope>
    <source>
        <strain evidence="10">MT106</strain>
    </source>
</reference>
<dbReference type="InterPro" id="IPR013083">
    <property type="entry name" value="Znf_RING/FYVE/PHD"/>
</dbReference>
<evidence type="ECO:0000313" key="10">
    <source>
        <dbReference type="EMBL" id="CAG8505008.1"/>
    </source>
</evidence>
<dbReference type="EMBL" id="CAJVPL010000511">
    <property type="protein sequence ID" value="CAG8505008.1"/>
    <property type="molecule type" value="Genomic_DNA"/>
</dbReference>
<comment type="subunit">
    <text evidence="8">Forms a heterodimer with SLX4.</text>
</comment>
<keyword evidence="3 8" id="KW-0227">DNA damage</keyword>
<evidence type="ECO:0000256" key="5">
    <source>
        <dbReference type="ARBA" id="ARBA00023172"/>
    </source>
</evidence>
<dbReference type="Pfam" id="PF01541">
    <property type="entry name" value="GIY-YIG"/>
    <property type="match status" value="1"/>
</dbReference>
<dbReference type="GO" id="GO:0008821">
    <property type="term" value="F:crossover junction DNA endonuclease activity"/>
    <property type="evidence" value="ECO:0007669"/>
    <property type="project" value="TreeGrafter"/>
</dbReference>
<dbReference type="Gene3D" id="3.40.1440.10">
    <property type="entry name" value="GIY-YIG endonuclease"/>
    <property type="match status" value="1"/>
</dbReference>
<keyword evidence="4 8" id="KW-0378">Hydrolase</keyword>
<dbReference type="InterPro" id="IPR048749">
    <property type="entry name" value="SLX1_C"/>
</dbReference>
<comment type="caution">
    <text evidence="8">Lacks conserved residue(s) required for the propagation of feature annotation.</text>
</comment>
<evidence type="ECO:0000259" key="9">
    <source>
        <dbReference type="PROSITE" id="PS50164"/>
    </source>
</evidence>
<evidence type="ECO:0000256" key="7">
    <source>
        <dbReference type="ARBA" id="ARBA00023242"/>
    </source>
</evidence>
<dbReference type="InterPro" id="IPR000305">
    <property type="entry name" value="GIY-YIG_endonuc"/>
</dbReference>
<dbReference type="Proteomes" id="UP000789831">
    <property type="component" value="Unassembled WGS sequence"/>
</dbReference>
<keyword evidence="7 8" id="KW-0539">Nucleus</keyword>
<proteinExistence type="inferred from homology"/>
<dbReference type="GO" id="GO:0000724">
    <property type="term" value="P:double-strand break repair via homologous recombination"/>
    <property type="evidence" value="ECO:0007669"/>
    <property type="project" value="TreeGrafter"/>
</dbReference>
<dbReference type="Pfam" id="PF21202">
    <property type="entry name" value="SLX1_C"/>
    <property type="match status" value="1"/>
</dbReference>
<evidence type="ECO:0000256" key="6">
    <source>
        <dbReference type="ARBA" id="ARBA00023204"/>
    </source>
</evidence>
<dbReference type="GO" id="GO:0017108">
    <property type="term" value="F:5'-flap endonuclease activity"/>
    <property type="evidence" value="ECO:0007669"/>
    <property type="project" value="InterPro"/>
</dbReference>
<accession>A0A9N8ZS65</accession>
<keyword evidence="1 8" id="KW-0540">Nuclease</keyword>
<keyword evidence="6 8" id="KW-0234">DNA repair</keyword>
<sequence length="432" mass="50375">MAKKFWKRNLNLKKKLSLKIQPIAKPPVEPGPPERITIQTKKKKHPAPALVFSNLITPKVSIPKITQVLPPVSPLVLPQSLSQGLSRNKRQQRSLTKLFKKLAPRPKTRLPENFNSILTYQLPKRKRLFSKKRMHKLEFAEEHPKDEFPEFYCCYLTRSLQPKYTDYVYIGTTPDPIRRLRQHNGELAGGAARTVSRRPWTYVLFVYGFPSSRAATQFEWAWQQEGKSRHFTTNNKSKRRSMHKLSRKISALMEMMQFRYFCRWPLKLHIVESDVEKQLDFTKFPKHVTITYGPVEKLSYTFADKGLTRARLRAQIFENHEYHREQNTPCCVCHLPIDYAAPDEYMSCLHTVSSSSIFNSSKACKMTGHVICLAKDFLLEEKNQLLPVSGNCPKCKNPLLWADLIYHKSERKQEVDANLIYQKAVLKNRFVD</sequence>
<feature type="domain" description="GIY-YIG" evidence="9">
    <location>
        <begin position="150"/>
        <end position="236"/>
    </location>
</feature>